<dbReference type="PANTHER" id="PTHR42850:SF4">
    <property type="entry name" value="ZINC-DEPENDENT ENDOPOLYPHOSPHATASE"/>
    <property type="match status" value="1"/>
</dbReference>
<protein>
    <recommendedName>
        <fullName evidence="2">Calcineurin-like phosphoesterase domain-containing protein</fullName>
    </recommendedName>
</protein>
<dbReference type="InterPro" id="IPR050126">
    <property type="entry name" value="Ap4A_hydrolase"/>
</dbReference>
<organism evidence="3 4">
    <name type="scientific">Psilocybe cf. subviscida</name>
    <dbReference type="NCBI Taxonomy" id="2480587"/>
    <lineage>
        <taxon>Eukaryota</taxon>
        <taxon>Fungi</taxon>
        <taxon>Dikarya</taxon>
        <taxon>Basidiomycota</taxon>
        <taxon>Agaricomycotina</taxon>
        <taxon>Agaricomycetes</taxon>
        <taxon>Agaricomycetidae</taxon>
        <taxon>Agaricales</taxon>
        <taxon>Agaricineae</taxon>
        <taxon>Strophariaceae</taxon>
        <taxon>Psilocybe</taxon>
    </lineage>
</organism>
<dbReference type="AlphaFoldDB" id="A0A8H5BPH5"/>
<feature type="compositionally biased region" description="Acidic residues" evidence="1">
    <location>
        <begin position="410"/>
        <end position="424"/>
    </location>
</feature>
<dbReference type="GO" id="GO:0005737">
    <property type="term" value="C:cytoplasm"/>
    <property type="evidence" value="ECO:0007669"/>
    <property type="project" value="TreeGrafter"/>
</dbReference>
<name>A0A8H5BPH5_9AGAR</name>
<reference evidence="3 4" key="1">
    <citation type="journal article" date="2020" name="ISME J.">
        <title>Uncovering the hidden diversity of litter-decomposition mechanisms in mushroom-forming fungi.</title>
        <authorList>
            <person name="Floudas D."/>
            <person name="Bentzer J."/>
            <person name="Ahren D."/>
            <person name="Johansson T."/>
            <person name="Persson P."/>
            <person name="Tunlid A."/>
        </authorList>
    </citation>
    <scope>NUCLEOTIDE SEQUENCE [LARGE SCALE GENOMIC DNA]</scope>
    <source>
        <strain evidence="3 4">CBS 101986</strain>
    </source>
</reference>
<comment type="caution">
    <text evidence="3">The sequence shown here is derived from an EMBL/GenBank/DDBJ whole genome shotgun (WGS) entry which is preliminary data.</text>
</comment>
<sequence>MASPRAPVPTDILQFEARGFHLPENVAEQDPDFDKYDQLVTLSRKEFPIDEPGRRVIVVGDIHGMIEPLKKLLRKVDYDPSSDVLIHTGDVITRGTRKDSFKVLDFLIAHQVRGVRGNNDQKVIGWRNWIDYINTLPGGSRWLTRLEQRWKASRLDPDNAPDWVEEEELTASDADKRFSKLIPDGWVIFKRHYKLAKELTHMQLEYLLGLPLRIYVPSAHVFIVHAGVLPVNPKYSIDDKERQPLARTPSIPQMPGLPHIFSLDVVQKLRNLQEIAVLTEIPQNSDPWVTMNIRSISHGRVSRGNHAGQPWSDVWNECMQSCVGYGSRARSFAFEDDVDRDLSDETINKPHKLLCYPSTTIYGHASIRGLDIKRWSFGLDSGCASGQKLTAMVIEGRDVDAQGINLDSILEDDGNVDTDDEEGEDPKAHKVRPFGDHFEAKIHSVKFKALTTEDMRYLDNFEGDSFAEQSPDLDKYEQLVTLSRKEFPIDEPGRRVIVVGDIHGMIKPLKKLLRKVDYDPSNDVLIHTGDIITKAPRKNSHKVLDFLIAHQVRGVRGNNDQKVIGWRNWIEYIDTLPGGSRWLTRLEQRWKASKKDGDDLPDWVEEEELSASEAEKRFFQLIPDDWAIFKQHYKLAKELTHKQLEYLLGLPLRIYVPSAHVFIVHAGVLPVNPKHPIDDKEQQPLARVPGLPQMPSLPLISSLDVVQRLRNLQEIAVLTEIPQNTDPWVTTNMRSISRGKVSRENDVGQPWSDVWKECMQSCVGYGSRAYFEDDVGSNLSDAGDLDITKKKHKHKLLCYPSTTIYGHAATRGLDIKRWSFGLDSGCVYGRKLTAMVIEGRDVDAQSISFDSILDDGNVDTDDEEEEDPKAHKVRPFGDYFEAKIHSVKC</sequence>
<evidence type="ECO:0000313" key="4">
    <source>
        <dbReference type="Proteomes" id="UP000567179"/>
    </source>
</evidence>
<dbReference type="InterPro" id="IPR004843">
    <property type="entry name" value="Calcineurin-like_PHP"/>
</dbReference>
<keyword evidence="4" id="KW-1185">Reference proteome</keyword>
<feature type="region of interest" description="Disordered" evidence="1">
    <location>
        <begin position="410"/>
        <end position="431"/>
    </location>
</feature>
<feature type="domain" description="Calcineurin-like phosphoesterase" evidence="2">
    <location>
        <begin position="495"/>
        <end position="636"/>
    </location>
</feature>
<dbReference type="SUPFAM" id="SSF56300">
    <property type="entry name" value="Metallo-dependent phosphatases"/>
    <property type="match status" value="2"/>
</dbReference>
<dbReference type="Pfam" id="PF00149">
    <property type="entry name" value="Metallophos"/>
    <property type="match status" value="2"/>
</dbReference>
<dbReference type="InterPro" id="IPR029052">
    <property type="entry name" value="Metallo-depent_PP-like"/>
</dbReference>
<dbReference type="GO" id="GO:0000298">
    <property type="term" value="F:endopolyphosphatase activity"/>
    <property type="evidence" value="ECO:0007669"/>
    <property type="project" value="TreeGrafter"/>
</dbReference>
<accession>A0A8H5BPH5</accession>
<gene>
    <name evidence="3" type="ORF">D9619_004897</name>
</gene>
<evidence type="ECO:0000256" key="1">
    <source>
        <dbReference type="SAM" id="MobiDB-lite"/>
    </source>
</evidence>
<evidence type="ECO:0000259" key="2">
    <source>
        <dbReference type="Pfam" id="PF00149"/>
    </source>
</evidence>
<dbReference type="EMBL" id="JAACJJ010000014">
    <property type="protein sequence ID" value="KAF5327154.1"/>
    <property type="molecule type" value="Genomic_DNA"/>
</dbReference>
<dbReference type="Gene3D" id="3.60.21.10">
    <property type="match status" value="2"/>
</dbReference>
<proteinExistence type="predicted"/>
<evidence type="ECO:0000313" key="3">
    <source>
        <dbReference type="EMBL" id="KAF5327154.1"/>
    </source>
</evidence>
<feature type="domain" description="Calcineurin-like phosphoesterase" evidence="2">
    <location>
        <begin position="55"/>
        <end position="196"/>
    </location>
</feature>
<dbReference type="Proteomes" id="UP000567179">
    <property type="component" value="Unassembled WGS sequence"/>
</dbReference>
<dbReference type="PANTHER" id="PTHR42850">
    <property type="entry name" value="METALLOPHOSPHOESTERASE"/>
    <property type="match status" value="1"/>
</dbReference>
<dbReference type="OrthoDB" id="10267127at2759"/>
<dbReference type="GO" id="GO:0006798">
    <property type="term" value="P:polyphosphate catabolic process"/>
    <property type="evidence" value="ECO:0007669"/>
    <property type="project" value="TreeGrafter"/>
</dbReference>
<dbReference type="GO" id="GO:0016791">
    <property type="term" value="F:phosphatase activity"/>
    <property type="evidence" value="ECO:0007669"/>
    <property type="project" value="TreeGrafter"/>
</dbReference>